<organism evidence="3 4">
    <name type="scientific">Drosophila simulans</name>
    <name type="common">Fruit fly</name>
    <dbReference type="NCBI Taxonomy" id="7240"/>
    <lineage>
        <taxon>Eukaryota</taxon>
        <taxon>Metazoa</taxon>
        <taxon>Ecdysozoa</taxon>
        <taxon>Arthropoda</taxon>
        <taxon>Hexapoda</taxon>
        <taxon>Insecta</taxon>
        <taxon>Pterygota</taxon>
        <taxon>Neoptera</taxon>
        <taxon>Endopterygota</taxon>
        <taxon>Diptera</taxon>
        <taxon>Brachycera</taxon>
        <taxon>Muscomorpha</taxon>
        <taxon>Ephydroidea</taxon>
        <taxon>Drosophilidae</taxon>
        <taxon>Drosophila</taxon>
        <taxon>Sophophora</taxon>
    </lineage>
</organism>
<dbReference type="Proteomes" id="UP000000304">
    <property type="component" value="Chromosome X"/>
</dbReference>
<feature type="transmembrane region" description="Helical" evidence="2">
    <location>
        <begin position="15"/>
        <end position="34"/>
    </location>
</feature>
<dbReference type="OMA" id="RCQWKQE"/>
<accession>B4R718</accession>
<keyword evidence="2" id="KW-0472">Membrane</keyword>
<gene>
    <name evidence="3" type="primary">Dsim\GD15620</name>
    <name evidence="3" type="ORF">Dsim_GD15620</name>
</gene>
<keyword evidence="4" id="KW-1185">Reference proteome</keyword>
<reference evidence="3 4" key="1">
    <citation type="journal article" date="2007" name="Nature">
        <title>Evolution of genes and genomes on the Drosophila phylogeny.</title>
        <authorList>
            <consortium name="Drosophila 12 Genomes Consortium"/>
            <person name="Clark A.G."/>
            <person name="Eisen M.B."/>
            <person name="Smith D.R."/>
            <person name="Bergman C.M."/>
            <person name="Oliver B."/>
            <person name="Markow T.A."/>
            <person name="Kaufman T.C."/>
            <person name="Kellis M."/>
            <person name="Gelbart W."/>
            <person name="Iyer V.N."/>
            <person name="Pollard D.A."/>
            <person name="Sackton T.B."/>
            <person name="Larracuente A.M."/>
            <person name="Singh N.D."/>
            <person name="Abad J.P."/>
            <person name="Abt D.N."/>
            <person name="Adryan B."/>
            <person name="Aguade M."/>
            <person name="Akashi H."/>
            <person name="Anderson W.W."/>
            <person name="Aquadro C.F."/>
            <person name="Ardell D.H."/>
            <person name="Arguello R."/>
            <person name="Artieri C.G."/>
            <person name="Barbash D.A."/>
            <person name="Barker D."/>
            <person name="Barsanti P."/>
            <person name="Batterham P."/>
            <person name="Batzoglou S."/>
            <person name="Begun D."/>
            <person name="Bhutkar A."/>
            <person name="Blanco E."/>
            <person name="Bosak S.A."/>
            <person name="Bradley R.K."/>
            <person name="Brand A.D."/>
            <person name="Brent M.R."/>
            <person name="Brooks A.N."/>
            <person name="Brown R.H."/>
            <person name="Butlin R.K."/>
            <person name="Caggese C."/>
            <person name="Calvi B.R."/>
            <person name="Bernardo de Carvalho A."/>
            <person name="Caspi A."/>
            <person name="Castrezana S."/>
            <person name="Celniker S.E."/>
            <person name="Chang J.L."/>
            <person name="Chapple C."/>
            <person name="Chatterji S."/>
            <person name="Chinwalla A."/>
            <person name="Civetta A."/>
            <person name="Clifton S.W."/>
            <person name="Comeron J.M."/>
            <person name="Costello J.C."/>
            <person name="Coyne J.A."/>
            <person name="Daub J."/>
            <person name="David R.G."/>
            <person name="Delcher A.L."/>
            <person name="Delehaunty K."/>
            <person name="Do C.B."/>
            <person name="Ebling H."/>
            <person name="Edwards K."/>
            <person name="Eickbush T."/>
            <person name="Evans J.D."/>
            <person name="Filipski A."/>
            <person name="Findeiss S."/>
            <person name="Freyhult E."/>
            <person name="Fulton L."/>
            <person name="Fulton R."/>
            <person name="Garcia A.C."/>
            <person name="Gardiner A."/>
            <person name="Garfield D.A."/>
            <person name="Garvin B.E."/>
            <person name="Gibson G."/>
            <person name="Gilbert D."/>
            <person name="Gnerre S."/>
            <person name="Godfrey J."/>
            <person name="Good R."/>
            <person name="Gotea V."/>
            <person name="Gravely B."/>
            <person name="Greenberg A.J."/>
            <person name="Griffiths-Jones S."/>
            <person name="Gross S."/>
            <person name="Guigo R."/>
            <person name="Gustafson E.A."/>
            <person name="Haerty W."/>
            <person name="Hahn M.W."/>
            <person name="Halligan D.L."/>
            <person name="Halpern A.L."/>
            <person name="Halter G.M."/>
            <person name="Han M.V."/>
            <person name="Heger A."/>
            <person name="Hillier L."/>
            <person name="Hinrichs A.S."/>
            <person name="Holmes I."/>
            <person name="Hoskins R.A."/>
            <person name="Hubisz M.J."/>
            <person name="Hultmark D."/>
            <person name="Huntley M.A."/>
            <person name="Jaffe D.B."/>
            <person name="Jagadeeshan S."/>
            <person name="Jeck W.R."/>
            <person name="Johnson J."/>
            <person name="Jones C.D."/>
            <person name="Jordan W.C."/>
            <person name="Karpen G.H."/>
            <person name="Kataoka E."/>
            <person name="Keightley P.D."/>
            <person name="Kheradpour P."/>
            <person name="Kirkness E.F."/>
            <person name="Koerich L.B."/>
            <person name="Kristiansen K."/>
            <person name="Kudrna D."/>
            <person name="Kulathinal R.J."/>
            <person name="Kumar S."/>
            <person name="Kwok R."/>
            <person name="Lander E."/>
            <person name="Langley C.H."/>
            <person name="Lapoint R."/>
            <person name="Lazzaro B.P."/>
            <person name="Lee S.J."/>
            <person name="Levesque L."/>
            <person name="Li R."/>
            <person name="Lin C.F."/>
            <person name="Lin M.F."/>
            <person name="Lindblad-Toh K."/>
            <person name="Llopart A."/>
            <person name="Long M."/>
            <person name="Low L."/>
            <person name="Lozovsky E."/>
            <person name="Lu J."/>
            <person name="Luo M."/>
            <person name="Machado C.A."/>
            <person name="Makalowski W."/>
            <person name="Marzo M."/>
            <person name="Matsuda M."/>
            <person name="Matzkin L."/>
            <person name="McAllister B."/>
            <person name="McBride C.S."/>
            <person name="McKernan B."/>
            <person name="McKernan K."/>
            <person name="Mendez-Lago M."/>
            <person name="Minx P."/>
            <person name="Mollenhauer M.U."/>
            <person name="Montooth K."/>
            <person name="Mount S.M."/>
            <person name="Mu X."/>
            <person name="Myers E."/>
            <person name="Negre B."/>
            <person name="Newfeld S."/>
            <person name="Nielsen R."/>
            <person name="Noor M.A."/>
            <person name="O'Grady P."/>
            <person name="Pachter L."/>
            <person name="Papaceit M."/>
            <person name="Parisi M.J."/>
            <person name="Parisi M."/>
            <person name="Parts L."/>
            <person name="Pedersen J.S."/>
            <person name="Pesole G."/>
            <person name="Phillippy A.M."/>
            <person name="Ponting C.P."/>
            <person name="Pop M."/>
            <person name="Porcelli D."/>
            <person name="Powell J.R."/>
            <person name="Prohaska S."/>
            <person name="Pruitt K."/>
            <person name="Puig M."/>
            <person name="Quesneville H."/>
            <person name="Ram K.R."/>
            <person name="Rand D."/>
            <person name="Rasmussen M.D."/>
            <person name="Reed L.K."/>
            <person name="Reenan R."/>
            <person name="Reily A."/>
            <person name="Remington K.A."/>
            <person name="Rieger T.T."/>
            <person name="Ritchie M.G."/>
            <person name="Robin C."/>
            <person name="Rogers Y.H."/>
            <person name="Rohde C."/>
            <person name="Rozas J."/>
            <person name="Rubenfield M.J."/>
            <person name="Ruiz A."/>
            <person name="Russo S."/>
            <person name="Salzberg S.L."/>
            <person name="Sanchez-Gracia A."/>
            <person name="Saranga D.J."/>
            <person name="Sato H."/>
            <person name="Schaeffer S.W."/>
            <person name="Schatz M.C."/>
            <person name="Schlenke T."/>
            <person name="Schwartz R."/>
            <person name="Segarra C."/>
            <person name="Singh R.S."/>
            <person name="Sirot L."/>
            <person name="Sirota M."/>
            <person name="Sisneros N.B."/>
            <person name="Smith C.D."/>
            <person name="Smith T.F."/>
            <person name="Spieth J."/>
            <person name="Stage D.E."/>
            <person name="Stark A."/>
            <person name="Stephan W."/>
            <person name="Strausberg R.L."/>
            <person name="Strempel S."/>
            <person name="Sturgill D."/>
            <person name="Sutton G."/>
            <person name="Sutton G.G."/>
            <person name="Tao W."/>
            <person name="Teichmann S."/>
            <person name="Tobari Y.N."/>
            <person name="Tomimura Y."/>
            <person name="Tsolas J.M."/>
            <person name="Valente V.L."/>
            <person name="Venter E."/>
            <person name="Venter J.C."/>
            <person name="Vicario S."/>
            <person name="Vieira F.G."/>
            <person name="Vilella A.J."/>
            <person name="Villasante A."/>
            <person name="Walenz B."/>
            <person name="Wang J."/>
            <person name="Wasserman M."/>
            <person name="Watts T."/>
            <person name="Wilson D."/>
            <person name="Wilson R.K."/>
            <person name="Wing R.A."/>
            <person name="Wolfner M.F."/>
            <person name="Wong A."/>
            <person name="Wong G.K."/>
            <person name="Wu C.I."/>
            <person name="Wu G."/>
            <person name="Yamamoto D."/>
            <person name="Yang H.P."/>
            <person name="Yang S.P."/>
            <person name="Yorke J.A."/>
            <person name="Yoshida K."/>
            <person name="Zdobnov E."/>
            <person name="Zhang P."/>
            <person name="Zhang Y."/>
            <person name="Zimin A.V."/>
            <person name="Baldwin J."/>
            <person name="Abdouelleil A."/>
            <person name="Abdulkadir J."/>
            <person name="Abebe A."/>
            <person name="Abera B."/>
            <person name="Abreu J."/>
            <person name="Acer S.C."/>
            <person name="Aftuck L."/>
            <person name="Alexander A."/>
            <person name="An P."/>
            <person name="Anderson E."/>
            <person name="Anderson S."/>
            <person name="Arachi H."/>
            <person name="Azer M."/>
            <person name="Bachantsang P."/>
            <person name="Barry A."/>
            <person name="Bayul T."/>
            <person name="Berlin A."/>
            <person name="Bessette D."/>
            <person name="Bloom T."/>
            <person name="Blye J."/>
            <person name="Boguslavskiy L."/>
            <person name="Bonnet C."/>
            <person name="Boukhgalter B."/>
            <person name="Bourzgui I."/>
            <person name="Brown A."/>
            <person name="Cahill P."/>
            <person name="Channer S."/>
            <person name="Cheshatsang Y."/>
            <person name="Chuda L."/>
            <person name="Citroen M."/>
            <person name="Collymore A."/>
            <person name="Cooke P."/>
            <person name="Costello M."/>
            <person name="D'Aco K."/>
            <person name="Daza R."/>
            <person name="De Haan G."/>
            <person name="DeGray S."/>
            <person name="DeMaso C."/>
            <person name="Dhargay N."/>
            <person name="Dooley K."/>
            <person name="Dooley E."/>
            <person name="Doricent M."/>
            <person name="Dorje P."/>
            <person name="Dorjee K."/>
            <person name="Dupes A."/>
            <person name="Elong R."/>
            <person name="Falk J."/>
            <person name="Farina A."/>
            <person name="Faro S."/>
            <person name="Ferguson D."/>
            <person name="Fisher S."/>
            <person name="Foley C.D."/>
            <person name="Franke A."/>
            <person name="Friedrich D."/>
            <person name="Gadbois L."/>
            <person name="Gearin G."/>
            <person name="Gearin C.R."/>
            <person name="Giannoukos G."/>
            <person name="Goode T."/>
            <person name="Graham J."/>
            <person name="Grandbois E."/>
            <person name="Grewal S."/>
            <person name="Gyaltsen K."/>
            <person name="Hafez N."/>
            <person name="Hagos B."/>
            <person name="Hall J."/>
            <person name="Henson C."/>
            <person name="Hollinger A."/>
            <person name="Honan T."/>
            <person name="Huard M.D."/>
            <person name="Hughes L."/>
            <person name="Hurhula B."/>
            <person name="Husby M.E."/>
            <person name="Kamat A."/>
            <person name="Kanga B."/>
            <person name="Kashin S."/>
            <person name="Khazanovich D."/>
            <person name="Kisner P."/>
            <person name="Lance K."/>
            <person name="Lara M."/>
            <person name="Lee W."/>
            <person name="Lennon N."/>
            <person name="Letendre F."/>
            <person name="LeVine R."/>
            <person name="Lipovsky A."/>
            <person name="Liu X."/>
            <person name="Liu J."/>
            <person name="Liu S."/>
            <person name="Lokyitsang T."/>
            <person name="Lokyitsang Y."/>
            <person name="Lubonja R."/>
            <person name="Lui A."/>
            <person name="MacDonald P."/>
            <person name="Magnisalis V."/>
            <person name="Maru K."/>
            <person name="Matthews C."/>
            <person name="McCusker W."/>
            <person name="McDonough S."/>
            <person name="Mehta T."/>
            <person name="Meldrim J."/>
            <person name="Meneus L."/>
            <person name="Mihai O."/>
            <person name="Mihalev A."/>
            <person name="Mihova T."/>
            <person name="Mittelman R."/>
            <person name="Mlenga V."/>
            <person name="Montmayeur A."/>
            <person name="Mulrain L."/>
            <person name="Navidi A."/>
            <person name="Naylor J."/>
            <person name="Negash T."/>
            <person name="Nguyen T."/>
            <person name="Nguyen N."/>
            <person name="Nicol R."/>
            <person name="Norbu C."/>
            <person name="Norbu N."/>
            <person name="Novod N."/>
            <person name="O'Neill B."/>
            <person name="Osman S."/>
            <person name="Markiewicz E."/>
            <person name="Oyono O.L."/>
            <person name="Patti C."/>
            <person name="Phunkhang P."/>
            <person name="Pierre F."/>
            <person name="Priest M."/>
            <person name="Raghuraman S."/>
            <person name="Rege F."/>
            <person name="Reyes R."/>
            <person name="Rise C."/>
            <person name="Rogov P."/>
            <person name="Ross K."/>
            <person name="Ryan E."/>
            <person name="Settipalli S."/>
            <person name="Shea T."/>
            <person name="Sherpa N."/>
            <person name="Shi L."/>
            <person name="Shih D."/>
            <person name="Sparrow T."/>
            <person name="Spaulding J."/>
            <person name="Stalker J."/>
            <person name="Stange-Thomann N."/>
            <person name="Stavropoulos S."/>
            <person name="Stone C."/>
            <person name="Strader C."/>
            <person name="Tesfaye S."/>
            <person name="Thomson T."/>
            <person name="Thoulutsang Y."/>
            <person name="Thoulutsang D."/>
            <person name="Topham K."/>
            <person name="Topping I."/>
            <person name="Tsamla T."/>
            <person name="Vassiliev H."/>
            <person name="Vo A."/>
            <person name="Wangchuk T."/>
            <person name="Wangdi T."/>
            <person name="Weiand M."/>
            <person name="Wilkinson J."/>
            <person name="Wilson A."/>
            <person name="Yadav S."/>
            <person name="Young G."/>
            <person name="Yu Q."/>
            <person name="Zembek L."/>
            <person name="Zhong D."/>
            <person name="Zimmer A."/>
            <person name="Zwirko Z."/>
            <person name="Jaffe D.B."/>
            <person name="Alvarez P."/>
            <person name="Brockman W."/>
            <person name="Butler J."/>
            <person name="Chin C."/>
            <person name="Gnerre S."/>
            <person name="Grabherr M."/>
            <person name="Kleber M."/>
            <person name="Mauceli E."/>
            <person name="MacCallum I."/>
        </authorList>
    </citation>
    <scope>NUCLEOTIDE SEQUENCE [LARGE SCALE GENOMIC DNA]</scope>
    <source>
        <strain evidence="4">white501</strain>
    </source>
</reference>
<feature type="region of interest" description="Disordered" evidence="1">
    <location>
        <begin position="58"/>
        <end position="80"/>
    </location>
</feature>
<protein>
    <submittedName>
        <fullName evidence="3">GD15620</fullName>
    </submittedName>
</protein>
<dbReference type="AlphaFoldDB" id="B4R718"/>
<evidence type="ECO:0000313" key="4">
    <source>
        <dbReference type="Proteomes" id="UP000000304"/>
    </source>
</evidence>
<sequence length="80" mass="9091">MVEEQELEQEQEKEALVVLAALAVPRPLFAGSLFRMRESGRIRGAVTGHASCRCQWKQEQDQKVGQEEEEQDDFTLTDLA</sequence>
<keyword evidence="2" id="KW-1133">Transmembrane helix</keyword>
<evidence type="ECO:0000256" key="2">
    <source>
        <dbReference type="SAM" id="Phobius"/>
    </source>
</evidence>
<evidence type="ECO:0000256" key="1">
    <source>
        <dbReference type="SAM" id="MobiDB-lite"/>
    </source>
</evidence>
<dbReference type="EMBL" id="CM000366">
    <property type="protein sequence ID" value="EDX18314.1"/>
    <property type="molecule type" value="Genomic_DNA"/>
</dbReference>
<name>B4R718_DROSI</name>
<keyword evidence="2" id="KW-0812">Transmembrane</keyword>
<dbReference type="HOGENOM" id="CLU_2624657_0_0_1"/>
<evidence type="ECO:0000313" key="3">
    <source>
        <dbReference type="EMBL" id="EDX18314.1"/>
    </source>
</evidence>
<proteinExistence type="predicted"/>
<feature type="compositionally biased region" description="Acidic residues" evidence="1">
    <location>
        <begin position="67"/>
        <end position="80"/>
    </location>
</feature>